<protein>
    <recommendedName>
        <fullName evidence="1">U3 small nucleolar RNA-associated protein 20 domain-containing protein</fullName>
    </recommendedName>
</protein>
<dbReference type="InterPro" id="IPR052575">
    <property type="entry name" value="SSU_processome_comp_20"/>
</dbReference>
<dbReference type="Pfam" id="PF20416">
    <property type="entry name" value="UTP20"/>
    <property type="match status" value="1"/>
</dbReference>
<evidence type="ECO:0000313" key="2">
    <source>
        <dbReference type="Proteomes" id="UP000050791"/>
    </source>
</evidence>
<dbReference type="WBParaSite" id="SMTH1_95390.1">
    <property type="protein sequence ID" value="SMTH1_95390.1"/>
    <property type="gene ID" value="SMTH1_95390"/>
</dbReference>
<reference evidence="3" key="1">
    <citation type="submission" date="2023-11" db="UniProtKB">
        <authorList>
            <consortium name="WormBaseParasite"/>
        </authorList>
    </citation>
    <scope>IDENTIFICATION</scope>
</reference>
<name>A0AA85C309_9TREM</name>
<dbReference type="InterPro" id="IPR016024">
    <property type="entry name" value="ARM-type_fold"/>
</dbReference>
<proteinExistence type="predicted"/>
<evidence type="ECO:0000259" key="1">
    <source>
        <dbReference type="Pfam" id="PF20416"/>
    </source>
</evidence>
<dbReference type="PANTHER" id="PTHR17695">
    <property type="entry name" value="SMALL SUBUNIT PROCESSOME COMPONENT 20 HOMOLOG"/>
    <property type="match status" value="1"/>
</dbReference>
<dbReference type="InterPro" id="IPR046523">
    <property type="entry name" value="UTP20_dom"/>
</dbReference>
<accession>A0AA85C309</accession>
<dbReference type="Proteomes" id="UP000050791">
    <property type="component" value="Unassembled WGS sequence"/>
</dbReference>
<dbReference type="GO" id="GO:0032040">
    <property type="term" value="C:small-subunit processome"/>
    <property type="evidence" value="ECO:0007669"/>
    <property type="project" value="TreeGrafter"/>
</dbReference>
<dbReference type="AlphaFoldDB" id="A0AA85C309"/>
<organism evidence="2 3">
    <name type="scientific">Schistosoma mattheei</name>
    <dbReference type="NCBI Taxonomy" id="31246"/>
    <lineage>
        <taxon>Eukaryota</taxon>
        <taxon>Metazoa</taxon>
        <taxon>Spiralia</taxon>
        <taxon>Lophotrochozoa</taxon>
        <taxon>Platyhelminthes</taxon>
        <taxon>Trematoda</taxon>
        <taxon>Digenea</taxon>
        <taxon>Strigeidida</taxon>
        <taxon>Schistosomatoidea</taxon>
        <taxon>Schistosomatidae</taxon>
        <taxon>Schistosoma</taxon>
    </lineage>
</organism>
<sequence length="255" mass="29143">MLNVIKRLEPFIIKPIKTNNTTELMNNNNQHQKKDNNNNNQNQPLKISLVISLVMLLRRLPSGYLESRLPHLILRIMDILRPSRDINYQIRYEAIKSLSRIGRLLGPSKSLDKLFDIVHQQLDRGGYTYWQVRLYTLHRVFNEVEQAIISGEVSYKSGQLDYIGRIMSRLYLDEMIGRLAEEIDSRRSAKLSNTNNNELSGSIPMDLPEGNGFKSPEGVTRLCRLLSNEGIIQLFTDIKMALHCAASGTSLGSIF</sequence>
<evidence type="ECO:0000313" key="3">
    <source>
        <dbReference type="WBParaSite" id="SMTH1_95390.1"/>
    </source>
</evidence>
<dbReference type="PANTHER" id="PTHR17695:SF11">
    <property type="entry name" value="SMALL SUBUNIT PROCESSOME COMPONENT 20 HOMOLOG"/>
    <property type="match status" value="1"/>
</dbReference>
<feature type="domain" description="U3 small nucleolar RNA-associated protein 20" evidence="1">
    <location>
        <begin position="38"/>
        <end position="247"/>
    </location>
</feature>
<dbReference type="GO" id="GO:0030686">
    <property type="term" value="C:90S preribosome"/>
    <property type="evidence" value="ECO:0007669"/>
    <property type="project" value="TreeGrafter"/>
</dbReference>
<dbReference type="SUPFAM" id="SSF48371">
    <property type="entry name" value="ARM repeat"/>
    <property type="match status" value="1"/>
</dbReference>